<evidence type="ECO:0000256" key="4">
    <source>
        <dbReference type="ARBA" id="ARBA00035160"/>
    </source>
</evidence>
<dbReference type="SUPFAM" id="SSF53137">
    <property type="entry name" value="Translational machinery components"/>
    <property type="match status" value="1"/>
</dbReference>
<evidence type="ECO:0000256" key="5">
    <source>
        <dbReference type="HAMAP-Rule" id="MF_01310"/>
    </source>
</evidence>
<dbReference type="AlphaFoldDB" id="K2GAQ1"/>
<proteinExistence type="inferred from homology"/>
<comment type="subunit">
    <text evidence="5">Part of the 30S ribosomal subunit. Interacts with proteins S7 and S18. Binds to IF-3.</text>
</comment>
<accession>K2GAQ1</accession>
<dbReference type="GO" id="GO:0019843">
    <property type="term" value="F:rRNA binding"/>
    <property type="evidence" value="ECO:0007669"/>
    <property type="project" value="UniProtKB-UniRule"/>
</dbReference>
<keyword evidence="2 5" id="KW-0689">Ribosomal protein</keyword>
<dbReference type="PIRSF" id="PIRSF002131">
    <property type="entry name" value="Ribosomal_S11"/>
    <property type="match status" value="1"/>
</dbReference>
<sequence>MAKAALKRTKKTRRNVPEGIVSIMAHYNNTHVVVSDTEWKVLTWATWGSSWFKWAREATPYAAQITAENACSKAKTMHGMEKARIYVRWIGAWREQAIRGVISAGIELQSILDITPVPHNGCRKKKVRKL</sequence>
<dbReference type="GO" id="GO:0003735">
    <property type="term" value="F:structural constituent of ribosome"/>
    <property type="evidence" value="ECO:0007669"/>
    <property type="project" value="InterPro"/>
</dbReference>
<evidence type="ECO:0000313" key="7">
    <source>
        <dbReference type="EMBL" id="EKE27219.1"/>
    </source>
</evidence>
<dbReference type="EMBL" id="AMFJ01000515">
    <property type="protein sequence ID" value="EKE27219.1"/>
    <property type="molecule type" value="Genomic_DNA"/>
</dbReference>
<dbReference type="PROSITE" id="PS00054">
    <property type="entry name" value="RIBOSOMAL_S11"/>
    <property type="match status" value="1"/>
</dbReference>
<dbReference type="PANTHER" id="PTHR11759">
    <property type="entry name" value="40S RIBOSOMAL PROTEIN S14/30S RIBOSOMAL PROTEIN S11"/>
    <property type="match status" value="1"/>
</dbReference>
<keyword evidence="5" id="KW-0694">RNA-binding</keyword>
<keyword evidence="3 5" id="KW-0687">Ribonucleoprotein</keyword>
<dbReference type="InterPro" id="IPR036967">
    <property type="entry name" value="Ribosomal_uS11_sf"/>
</dbReference>
<dbReference type="GO" id="GO:0005840">
    <property type="term" value="C:ribosome"/>
    <property type="evidence" value="ECO:0007669"/>
    <property type="project" value="UniProtKB-KW"/>
</dbReference>
<gene>
    <name evidence="5" type="primary">rpsK</name>
    <name evidence="7" type="ORF">ACD_3C00241G0008</name>
</gene>
<dbReference type="InterPro" id="IPR001971">
    <property type="entry name" value="Ribosomal_uS11"/>
</dbReference>
<dbReference type="GO" id="GO:0006412">
    <property type="term" value="P:translation"/>
    <property type="evidence" value="ECO:0007669"/>
    <property type="project" value="UniProtKB-UniRule"/>
</dbReference>
<keyword evidence="5" id="KW-0699">rRNA-binding</keyword>
<organism evidence="7">
    <name type="scientific">uncultured bacterium</name>
    <name type="common">gcode 4</name>
    <dbReference type="NCBI Taxonomy" id="1234023"/>
    <lineage>
        <taxon>Bacteria</taxon>
        <taxon>environmental samples</taxon>
    </lineage>
</organism>
<comment type="function">
    <text evidence="5">Located on the platform of the 30S subunit, it bridges several disparate RNA helices of the 16S rRNA. Forms part of the Shine-Dalgarno cleft in the 70S ribosome.</text>
</comment>
<evidence type="ECO:0000256" key="2">
    <source>
        <dbReference type="ARBA" id="ARBA00022980"/>
    </source>
</evidence>
<dbReference type="Pfam" id="PF00411">
    <property type="entry name" value="Ribosomal_S11"/>
    <property type="match status" value="1"/>
</dbReference>
<protein>
    <recommendedName>
        <fullName evidence="4 5">Small ribosomal subunit protein uS11</fullName>
    </recommendedName>
</protein>
<dbReference type="NCBIfam" id="NF003698">
    <property type="entry name" value="PRK05309.1"/>
    <property type="match status" value="1"/>
</dbReference>
<name>K2GAQ1_9BACT</name>
<dbReference type="Gene3D" id="3.30.420.80">
    <property type="entry name" value="Ribosomal protein S11"/>
    <property type="match status" value="1"/>
</dbReference>
<reference evidence="7" key="1">
    <citation type="journal article" date="2012" name="Science">
        <title>Fermentation, hydrogen, and sulfur metabolism in multiple uncultivated bacterial phyla.</title>
        <authorList>
            <person name="Wrighton K.C."/>
            <person name="Thomas B.C."/>
            <person name="Sharon I."/>
            <person name="Miller C.S."/>
            <person name="Castelle C.J."/>
            <person name="VerBerkmoes N.C."/>
            <person name="Wilkins M.J."/>
            <person name="Hettich R.L."/>
            <person name="Lipton M.S."/>
            <person name="Williams K.H."/>
            <person name="Long P.E."/>
            <person name="Banfield J.F."/>
        </authorList>
    </citation>
    <scope>NUCLEOTIDE SEQUENCE [LARGE SCALE GENOMIC DNA]</scope>
</reference>
<dbReference type="InterPro" id="IPR018102">
    <property type="entry name" value="Ribosomal_uS11_CS"/>
</dbReference>
<evidence type="ECO:0000256" key="3">
    <source>
        <dbReference type="ARBA" id="ARBA00023274"/>
    </source>
</evidence>
<evidence type="ECO:0000256" key="1">
    <source>
        <dbReference type="ARBA" id="ARBA00006194"/>
    </source>
</evidence>
<comment type="caution">
    <text evidence="7">The sequence shown here is derived from an EMBL/GenBank/DDBJ whole genome shotgun (WGS) entry which is preliminary data.</text>
</comment>
<dbReference type="GO" id="GO:1990904">
    <property type="term" value="C:ribonucleoprotein complex"/>
    <property type="evidence" value="ECO:0007669"/>
    <property type="project" value="UniProtKB-KW"/>
</dbReference>
<dbReference type="HAMAP" id="MF_01310">
    <property type="entry name" value="Ribosomal_uS11"/>
    <property type="match status" value="1"/>
</dbReference>
<evidence type="ECO:0000256" key="6">
    <source>
        <dbReference type="RuleBase" id="RU003629"/>
    </source>
</evidence>
<comment type="similarity">
    <text evidence="1 5 6">Belongs to the universal ribosomal protein uS11 family.</text>
</comment>